<dbReference type="Pfam" id="PF13643">
    <property type="entry name" value="DUF4145"/>
    <property type="match status" value="1"/>
</dbReference>
<keyword evidence="3" id="KW-1185">Reference proteome</keyword>
<dbReference type="InterPro" id="IPR025285">
    <property type="entry name" value="DUF4145"/>
</dbReference>
<accession>A0A3S3UAU4</accession>
<feature type="domain" description="DUF4145" evidence="1">
    <location>
        <begin position="152"/>
        <end position="242"/>
    </location>
</feature>
<protein>
    <recommendedName>
        <fullName evidence="1">DUF4145 domain-containing protein</fullName>
    </recommendedName>
</protein>
<dbReference type="Proteomes" id="UP000287853">
    <property type="component" value="Unassembled WGS sequence"/>
</dbReference>
<proteinExistence type="predicted"/>
<evidence type="ECO:0000259" key="1">
    <source>
        <dbReference type="Pfam" id="PF13643"/>
    </source>
</evidence>
<organism evidence="2 3">
    <name type="scientific">Candidatus Electrothrix aarhusensis</name>
    <dbReference type="NCBI Taxonomy" id="1859131"/>
    <lineage>
        <taxon>Bacteria</taxon>
        <taxon>Pseudomonadati</taxon>
        <taxon>Thermodesulfobacteriota</taxon>
        <taxon>Desulfobulbia</taxon>
        <taxon>Desulfobulbales</taxon>
        <taxon>Desulfobulbaceae</taxon>
        <taxon>Candidatus Electrothrix</taxon>
    </lineage>
</organism>
<evidence type="ECO:0000313" key="2">
    <source>
        <dbReference type="EMBL" id="RWX46005.1"/>
    </source>
</evidence>
<evidence type="ECO:0000313" key="3">
    <source>
        <dbReference type="Proteomes" id="UP000287853"/>
    </source>
</evidence>
<dbReference type="EMBL" id="MTKO01000070">
    <property type="protein sequence ID" value="RWX46005.1"/>
    <property type="molecule type" value="Genomic_DNA"/>
</dbReference>
<sequence>MWQYITVNSMDSFHLLTLLSLKNMLINRELWGKRFTKNNFPNWTCSKCNTGFFKIVNDTFQVACDGTTEIYKFRDNFQTHHYYLRFCAFLRCNNNECKESAVITGRGNVVEEGYDYKQVEYYKPEYCHPPPAIFKIPEKTPKDITDAILQSFSIFLSQPNCAGNKIRTSIEKLMDFQKINKTSISKKTSKRVKLTLHDRIIAYGKKNEKLSENILAIKWIGNSASHTQGLEIEDIFDAYDLLNHVLNEIYDNRARHIAKITKARNIRKK</sequence>
<dbReference type="AlphaFoldDB" id="A0A3S3UAU4"/>
<gene>
    <name evidence="2" type="ORF">H206_00075</name>
</gene>
<comment type="caution">
    <text evidence="2">The sequence shown here is derived from an EMBL/GenBank/DDBJ whole genome shotgun (WGS) entry which is preliminary data.</text>
</comment>
<name>A0A3S3UAU4_9BACT</name>
<reference evidence="2 3" key="1">
    <citation type="submission" date="2017-01" db="EMBL/GenBank/DDBJ databases">
        <title>The cable genome- insights into the physiology and evolution of filamentous bacteria capable of sulfide oxidation via long distance electron transfer.</title>
        <authorList>
            <person name="Schreiber L."/>
            <person name="Bjerg J.T."/>
            <person name="Boggild A."/>
            <person name="Van De Vossenberg J."/>
            <person name="Meysman F."/>
            <person name="Nielsen L.P."/>
            <person name="Schramm A."/>
            <person name="Kjeldsen K.U."/>
        </authorList>
    </citation>
    <scope>NUCLEOTIDE SEQUENCE [LARGE SCALE GENOMIC DNA]</scope>
    <source>
        <strain evidence="2">MCF</strain>
    </source>
</reference>